<evidence type="ECO:0000256" key="1">
    <source>
        <dbReference type="SAM" id="MobiDB-lite"/>
    </source>
</evidence>
<dbReference type="Proteomes" id="UP001054821">
    <property type="component" value="Chromosome 4"/>
</dbReference>
<sequence>MRNDVEDEDDEDDHDHGDLFINDDTSSESSFSSCNYSNINYFSGTEDDHHALISCIGKSHKSRFCPSESRAANCYKHCNSQLHHQRPHELNHPLCHHQRKLPKIQSLIYVRSQLLHRSLVEEINKRRLFKSVGVVENTGFQTPGS</sequence>
<reference evidence="2 3" key="1">
    <citation type="journal article" date="2022" name="G3 (Bethesda)">
        <title>Whole-genome sequence and methylome profiling of the almond [Prunus dulcis (Mill.) D.A. Webb] cultivar 'Nonpareil'.</title>
        <authorList>
            <person name="D'Amico-Willman K.M."/>
            <person name="Ouma W.Z."/>
            <person name="Meulia T."/>
            <person name="Sideli G.M."/>
            <person name="Gradziel T.M."/>
            <person name="Fresnedo-Ramirez J."/>
        </authorList>
    </citation>
    <scope>NUCLEOTIDE SEQUENCE [LARGE SCALE GENOMIC DNA]</scope>
    <source>
        <strain evidence="2">Clone GOH B32 T37-40</strain>
    </source>
</reference>
<evidence type="ECO:0000313" key="2">
    <source>
        <dbReference type="EMBL" id="KAI5331456.1"/>
    </source>
</evidence>
<dbReference type="EMBL" id="JAJFAZ020000004">
    <property type="protein sequence ID" value="KAI5331456.1"/>
    <property type="molecule type" value="Genomic_DNA"/>
</dbReference>
<comment type="caution">
    <text evidence="2">The sequence shown here is derived from an EMBL/GenBank/DDBJ whole genome shotgun (WGS) entry which is preliminary data.</text>
</comment>
<accession>A0AAD4VWU8</accession>
<evidence type="ECO:0000313" key="3">
    <source>
        <dbReference type="Proteomes" id="UP001054821"/>
    </source>
</evidence>
<gene>
    <name evidence="2" type="ORF">L3X38_021582</name>
</gene>
<name>A0AAD4VWU8_PRUDU</name>
<organism evidence="2 3">
    <name type="scientific">Prunus dulcis</name>
    <name type="common">Almond</name>
    <name type="synonym">Amygdalus dulcis</name>
    <dbReference type="NCBI Taxonomy" id="3755"/>
    <lineage>
        <taxon>Eukaryota</taxon>
        <taxon>Viridiplantae</taxon>
        <taxon>Streptophyta</taxon>
        <taxon>Embryophyta</taxon>
        <taxon>Tracheophyta</taxon>
        <taxon>Spermatophyta</taxon>
        <taxon>Magnoliopsida</taxon>
        <taxon>eudicotyledons</taxon>
        <taxon>Gunneridae</taxon>
        <taxon>Pentapetalae</taxon>
        <taxon>rosids</taxon>
        <taxon>fabids</taxon>
        <taxon>Rosales</taxon>
        <taxon>Rosaceae</taxon>
        <taxon>Amygdaloideae</taxon>
        <taxon>Amygdaleae</taxon>
        <taxon>Prunus</taxon>
    </lineage>
</organism>
<feature type="compositionally biased region" description="Acidic residues" evidence="1">
    <location>
        <begin position="1"/>
        <end position="13"/>
    </location>
</feature>
<proteinExistence type="predicted"/>
<feature type="region of interest" description="Disordered" evidence="1">
    <location>
        <begin position="1"/>
        <end position="31"/>
    </location>
</feature>
<protein>
    <submittedName>
        <fullName evidence="2">Uncharacterized protein</fullName>
    </submittedName>
</protein>
<dbReference type="AlphaFoldDB" id="A0AAD4VWU8"/>
<keyword evidence="3" id="KW-1185">Reference proteome</keyword>